<sequence length="217" mass="22870">MSGLRKAIASRKAAAATSSSPPPPPTAPAPAPAAPPSAPAPAPAPSSSIRRGFLASAPPLYPDGSAEASAPARAPRFELRALDEGYEVLGRFEEAGRFLGKEDFDVTRAGRRLRIKGNPQNDPQSLVSTLDETIDLPLDADWEGMQAEFVHCCLRISIRRVPQLGALLAELQARLPQLDFTRLLERLENSSSAEEAAQLLIEAGVQPPAGHAAAADA</sequence>
<dbReference type="Proteomes" id="UP001515480">
    <property type="component" value="Unassembled WGS sequence"/>
</dbReference>
<dbReference type="CDD" id="cd06464">
    <property type="entry name" value="ACD_sHsps-like"/>
    <property type="match status" value="1"/>
</dbReference>
<feature type="compositionally biased region" description="Pro residues" evidence="1">
    <location>
        <begin position="20"/>
        <end position="44"/>
    </location>
</feature>
<gene>
    <name evidence="2" type="ORF">AB1Y20_016579</name>
</gene>
<evidence type="ECO:0000256" key="1">
    <source>
        <dbReference type="SAM" id="MobiDB-lite"/>
    </source>
</evidence>
<accession>A0AB34IAH3</accession>
<keyword evidence="3" id="KW-1185">Reference proteome</keyword>
<proteinExistence type="predicted"/>
<feature type="region of interest" description="Disordered" evidence="1">
    <location>
        <begin position="1"/>
        <end position="69"/>
    </location>
</feature>
<organism evidence="2 3">
    <name type="scientific">Prymnesium parvum</name>
    <name type="common">Toxic golden alga</name>
    <dbReference type="NCBI Taxonomy" id="97485"/>
    <lineage>
        <taxon>Eukaryota</taxon>
        <taxon>Haptista</taxon>
        <taxon>Haptophyta</taxon>
        <taxon>Prymnesiophyceae</taxon>
        <taxon>Prymnesiales</taxon>
        <taxon>Prymnesiaceae</taxon>
        <taxon>Prymnesium</taxon>
    </lineage>
</organism>
<evidence type="ECO:0000313" key="2">
    <source>
        <dbReference type="EMBL" id="KAL1495716.1"/>
    </source>
</evidence>
<name>A0AB34IAH3_PRYPA</name>
<comment type="caution">
    <text evidence="2">The sequence shown here is derived from an EMBL/GenBank/DDBJ whole genome shotgun (WGS) entry which is preliminary data.</text>
</comment>
<protein>
    <submittedName>
        <fullName evidence="2">Uncharacterized protein</fullName>
    </submittedName>
</protein>
<reference evidence="2 3" key="1">
    <citation type="journal article" date="2024" name="Science">
        <title>Giant polyketide synthase enzymes in the biosynthesis of giant marine polyether toxins.</title>
        <authorList>
            <person name="Fallon T.R."/>
            <person name="Shende V.V."/>
            <person name="Wierzbicki I.H."/>
            <person name="Pendleton A.L."/>
            <person name="Watervoot N.F."/>
            <person name="Auber R.P."/>
            <person name="Gonzalez D.J."/>
            <person name="Wisecaver J.H."/>
            <person name="Moore B.S."/>
        </authorList>
    </citation>
    <scope>NUCLEOTIDE SEQUENCE [LARGE SCALE GENOMIC DNA]</scope>
    <source>
        <strain evidence="2 3">12B1</strain>
    </source>
</reference>
<evidence type="ECO:0000313" key="3">
    <source>
        <dbReference type="Proteomes" id="UP001515480"/>
    </source>
</evidence>
<dbReference type="EMBL" id="JBGBPQ010000031">
    <property type="protein sequence ID" value="KAL1495716.1"/>
    <property type="molecule type" value="Genomic_DNA"/>
</dbReference>
<dbReference type="AlphaFoldDB" id="A0AB34IAH3"/>